<dbReference type="PANTHER" id="PTHR30096:SF0">
    <property type="entry name" value="4,5-DOPA DIOXYGENASE EXTRADIOL-LIKE PROTEIN"/>
    <property type="match status" value="1"/>
</dbReference>
<keyword evidence="7" id="KW-0223">Dioxygenase</keyword>
<keyword evidence="3" id="KW-0479">Metal-binding</keyword>
<dbReference type="InterPro" id="IPR004183">
    <property type="entry name" value="Xdiol_dOase_suB"/>
</dbReference>
<comment type="similarity">
    <text evidence="2">Belongs to the DODA-type extradiol aromatic ring-opening dioxygenase family.</text>
</comment>
<accession>A0A2S7US56</accession>
<dbReference type="GO" id="GO:0016702">
    <property type="term" value="F:oxidoreductase activity, acting on single donors with incorporation of molecular oxygen, incorporation of two atoms of oxygen"/>
    <property type="evidence" value="ECO:0007669"/>
    <property type="project" value="UniProtKB-ARBA"/>
</dbReference>
<keyword evidence="5" id="KW-0560">Oxidoreductase</keyword>
<reference evidence="7 8" key="1">
    <citation type="submission" date="2016-12" db="EMBL/GenBank/DDBJ databases">
        <title>Diversity of luminous bacteria.</title>
        <authorList>
            <person name="Yoshizawa S."/>
            <person name="Kogure K."/>
        </authorList>
    </citation>
    <scope>NUCLEOTIDE SEQUENCE [LARGE SCALE GENOMIC DNA]</scope>
    <source>
        <strain evidence="7 8">SA4-48</strain>
    </source>
</reference>
<organism evidence="7 8">
    <name type="scientific">Psychrosphaera saromensis</name>
    <dbReference type="NCBI Taxonomy" id="716813"/>
    <lineage>
        <taxon>Bacteria</taxon>
        <taxon>Pseudomonadati</taxon>
        <taxon>Pseudomonadota</taxon>
        <taxon>Gammaproteobacteria</taxon>
        <taxon>Alteromonadales</taxon>
        <taxon>Pseudoalteromonadaceae</taxon>
        <taxon>Psychrosphaera</taxon>
    </lineage>
</organism>
<evidence type="ECO:0000313" key="7">
    <source>
        <dbReference type="EMBL" id="PQJ52579.1"/>
    </source>
</evidence>
<sequence length="265" mass="29460">MKNNSRVLFLSHGGGPMPLLGDPAHDEMLDCLKGIAGQLQKPSAIIVVSAHWEEDIPTITSNAAPDLIYDYYGFPQAAYDITYPCLGAPLLAEQLHASFTRSGIKSKLDPQRGLDHGVFVPLKVMFPEADIPCIQLSLVNTLDPSEHIKMGRAINQLDVDNLLIIGSGFSFHNMKAFFAPETKEARAMNVSFERWLLATCSDKAISESTRTELLTDWVQAPAARYCQPREEHLLPLHVCYGAAQRACLQTFELNILNKKSSMYLW</sequence>
<comment type="cofactor">
    <cofactor evidence="1">
        <name>Zn(2+)</name>
        <dbReference type="ChEBI" id="CHEBI:29105"/>
    </cofactor>
</comment>
<evidence type="ECO:0000256" key="3">
    <source>
        <dbReference type="ARBA" id="ARBA00022723"/>
    </source>
</evidence>
<dbReference type="GO" id="GO:0008270">
    <property type="term" value="F:zinc ion binding"/>
    <property type="evidence" value="ECO:0007669"/>
    <property type="project" value="InterPro"/>
</dbReference>
<protein>
    <submittedName>
        <fullName evidence="7">Dioxygenase</fullName>
    </submittedName>
</protein>
<dbReference type="GO" id="GO:0008198">
    <property type="term" value="F:ferrous iron binding"/>
    <property type="evidence" value="ECO:0007669"/>
    <property type="project" value="InterPro"/>
</dbReference>
<gene>
    <name evidence="7" type="ORF">BTO11_02215</name>
</gene>
<comment type="caution">
    <text evidence="7">The sequence shown here is derived from an EMBL/GenBank/DDBJ whole genome shotgun (WGS) entry which is preliminary data.</text>
</comment>
<evidence type="ECO:0000256" key="5">
    <source>
        <dbReference type="ARBA" id="ARBA00023002"/>
    </source>
</evidence>
<dbReference type="CDD" id="cd07363">
    <property type="entry name" value="45_DOPA_Dioxygenase"/>
    <property type="match status" value="1"/>
</dbReference>
<dbReference type="PIRSF" id="PIRSF006157">
    <property type="entry name" value="Doxgns_DODA"/>
    <property type="match status" value="1"/>
</dbReference>
<keyword evidence="4" id="KW-0862">Zinc</keyword>
<dbReference type="SUPFAM" id="SSF53213">
    <property type="entry name" value="LigB-like"/>
    <property type="match status" value="1"/>
</dbReference>
<name>A0A2S7US56_9GAMM</name>
<dbReference type="Pfam" id="PF02900">
    <property type="entry name" value="LigB"/>
    <property type="match status" value="1"/>
</dbReference>
<dbReference type="EMBL" id="MSCH01000003">
    <property type="protein sequence ID" value="PQJ52579.1"/>
    <property type="molecule type" value="Genomic_DNA"/>
</dbReference>
<dbReference type="InterPro" id="IPR014436">
    <property type="entry name" value="Extradiol_dOase_DODA"/>
</dbReference>
<evidence type="ECO:0000259" key="6">
    <source>
        <dbReference type="Pfam" id="PF02900"/>
    </source>
</evidence>
<evidence type="ECO:0000313" key="8">
    <source>
        <dbReference type="Proteomes" id="UP000239007"/>
    </source>
</evidence>
<proteinExistence type="inferred from homology"/>
<dbReference type="OrthoDB" id="9790889at2"/>
<dbReference type="Proteomes" id="UP000239007">
    <property type="component" value="Unassembled WGS sequence"/>
</dbReference>
<evidence type="ECO:0000256" key="4">
    <source>
        <dbReference type="ARBA" id="ARBA00022833"/>
    </source>
</evidence>
<dbReference type="RefSeq" id="WP_105051044.1">
    <property type="nucleotide sequence ID" value="NZ_BMYG01000004.1"/>
</dbReference>
<dbReference type="PANTHER" id="PTHR30096">
    <property type="entry name" value="4,5-DOPA DIOXYGENASE EXTRADIOL-LIKE PROTEIN"/>
    <property type="match status" value="1"/>
</dbReference>
<evidence type="ECO:0000256" key="1">
    <source>
        <dbReference type="ARBA" id="ARBA00001947"/>
    </source>
</evidence>
<dbReference type="AlphaFoldDB" id="A0A2S7US56"/>
<evidence type="ECO:0000256" key="2">
    <source>
        <dbReference type="ARBA" id="ARBA00007581"/>
    </source>
</evidence>
<dbReference type="Gene3D" id="3.40.830.10">
    <property type="entry name" value="LigB-like"/>
    <property type="match status" value="1"/>
</dbReference>
<keyword evidence="8" id="KW-1185">Reference proteome</keyword>
<feature type="domain" description="Extradiol ring-cleavage dioxygenase class III enzyme subunit B" evidence="6">
    <location>
        <begin position="35"/>
        <end position="246"/>
    </location>
</feature>